<gene>
    <name evidence="1" type="ORF">AMJ87_03430</name>
</gene>
<evidence type="ECO:0000313" key="2">
    <source>
        <dbReference type="Proteomes" id="UP000051096"/>
    </source>
</evidence>
<evidence type="ECO:0000313" key="1">
    <source>
        <dbReference type="EMBL" id="KPK72905.1"/>
    </source>
</evidence>
<comment type="caution">
    <text evidence="1">The sequence shown here is derived from an EMBL/GenBank/DDBJ whole genome shotgun (WGS) entry which is preliminary data.</text>
</comment>
<organism evidence="1 2">
    <name type="scientific">candidate division WOR_3 bacterium SM23_60</name>
    <dbReference type="NCBI Taxonomy" id="1703780"/>
    <lineage>
        <taxon>Bacteria</taxon>
        <taxon>Bacteria division WOR-3</taxon>
    </lineage>
</organism>
<accession>A0A0S8GJM2</accession>
<dbReference type="Proteomes" id="UP000051096">
    <property type="component" value="Unassembled WGS sequence"/>
</dbReference>
<dbReference type="AlphaFoldDB" id="A0A0S8GJM2"/>
<proteinExistence type="predicted"/>
<sequence>MQCQEKTIVGTVYLQDFQLDILRSWRGDCHALQARLAMTTRPLVIARNEVAKQSQNNAH</sequence>
<name>A0A0S8GJM2_UNCW3</name>
<dbReference type="EMBL" id="LJUO01000020">
    <property type="protein sequence ID" value="KPK72905.1"/>
    <property type="molecule type" value="Genomic_DNA"/>
</dbReference>
<protein>
    <submittedName>
        <fullName evidence="1">Uncharacterized protein</fullName>
    </submittedName>
</protein>
<reference evidence="1 2" key="1">
    <citation type="journal article" date="2015" name="Microbiome">
        <title>Genomic resolution of linkages in carbon, nitrogen, and sulfur cycling among widespread estuary sediment bacteria.</title>
        <authorList>
            <person name="Baker B.J."/>
            <person name="Lazar C.S."/>
            <person name="Teske A.P."/>
            <person name="Dick G.J."/>
        </authorList>
    </citation>
    <scope>NUCLEOTIDE SEQUENCE [LARGE SCALE GENOMIC DNA]</scope>
    <source>
        <strain evidence="1">SM23_60</strain>
    </source>
</reference>